<proteinExistence type="predicted"/>
<dbReference type="AlphaFoldDB" id="A0A3Q0MFA4"/>
<dbReference type="EMBL" id="AE016795">
    <property type="protein sequence ID" value="ADV91956.1"/>
    <property type="molecule type" value="Genomic_DNA"/>
</dbReference>
<reference evidence="3" key="1">
    <citation type="submission" date="2002-12" db="EMBL/GenBank/DDBJ databases">
        <title>Complete genome sequence of Vibrio vulnificus CMCP6.</title>
        <authorList>
            <person name="Rhee J.H."/>
            <person name="Kim S.Y."/>
            <person name="Chung S.S."/>
            <person name="Kim J.J."/>
            <person name="Moon Y.H."/>
            <person name="Jeong H."/>
            <person name="Choy H.E."/>
        </authorList>
    </citation>
    <scope>NUCLEOTIDE SEQUENCE [LARGE SCALE GENOMIC DNA]</scope>
    <source>
        <strain evidence="3">CMCP6</strain>
    </source>
</reference>
<dbReference type="SUPFAM" id="SSF55486">
    <property type="entry name" value="Metalloproteases ('zincins'), catalytic domain"/>
    <property type="match status" value="1"/>
</dbReference>
<protein>
    <recommendedName>
        <fullName evidence="4">Peptidase M12B domain-containing protein</fullName>
    </recommendedName>
</protein>
<evidence type="ECO:0008006" key="4">
    <source>
        <dbReference type="Google" id="ProtNLM"/>
    </source>
</evidence>
<organism evidence="2 3">
    <name type="scientific">Vibrio vulnificus (strain CMCP6)</name>
    <dbReference type="NCBI Taxonomy" id="216895"/>
    <lineage>
        <taxon>Bacteria</taxon>
        <taxon>Pseudomonadati</taxon>
        <taxon>Pseudomonadota</taxon>
        <taxon>Gammaproteobacteria</taxon>
        <taxon>Vibrionales</taxon>
        <taxon>Vibrionaceae</taxon>
        <taxon>Vibrio</taxon>
    </lineage>
</organism>
<reference evidence="2 3" key="3">
    <citation type="journal article" date="2011" name="Mol. Syst. Biol.">
        <title>Integrative genome-scale metabolic analysis of Vibrio vulnificus for drug targeting and discovery.</title>
        <authorList>
            <person name="Kim H.U."/>
            <person name="Kim S.Y."/>
            <person name="Jeong H."/>
            <person name="Kim T.Y."/>
            <person name="Kim J.J."/>
            <person name="Choy H.E."/>
            <person name="Yi K.Y."/>
            <person name="Rhee J.H."/>
            <person name="Lee S.Y."/>
        </authorList>
    </citation>
    <scope>NUCLEOTIDE SEQUENCE [LARGE SCALE GENOMIC DNA]</scope>
    <source>
        <strain evidence="2 3">CMCP6</strain>
    </source>
</reference>
<sequence length="261" mass="29470">MSVSRKCFLCFILILWNNFSYAEVISYPNCERSESLKTPIQLYLSEKVLATRTKDAVHQILNKWVNYSNVVLRNSCVPIERYLSKVEFLDDIDETWFQSLSAAKVLLTLSLGYEPPELNNRSIPSFVGVVFDSYKASFGGSNCGLSSDSGNFFFAALDCADFVMEHEIGHLSGAHHDHESILSSHSTLNAFEQTTYPRIKSFAYGWRCGNYGTVMSFAPQKIPAYSSPELFVGDLACGDQRLGDNARVMRTYALKHMRKFD</sequence>
<keyword evidence="1" id="KW-0732">Signal</keyword>
<feature type="signal peptide" evidence="1">
    <location>
        <begin position="1"/>
        <end position="22"/>
    </location>
</feature>
<gene>
    <name evidence="2" type="ordered locus">VV1_3242</name>
</gene>
<evidence type="ECO:0000313" key="3">
    <source>
        <dbReference type="Proteomes" id="UP000002275"/>
    </source>
</evidence>
<name>A0A3Q0MFA4_VIBVU</name>
<accession>A0A3Q0MFA4</accession>
<dbReference type="Proteomes" id="UP000002275">
    <property type="component" value="Chromosome I"/>
</dbReference>
<evidence type="ECO:0000256" key="1">
    <source>
        <dbReference type="SAM" id="SignalP"/>
    </source>
</evidence>
<reference evidence="2 3" key="2">
    <citation type="journal article" date="2003" name="Infect. Immun.">
        <title>Characterization and pathogenic significance of Vibrio vulnificus antigens preferentially expressed in septicemic patients.</title>
        <authorList>
            <person name="Kim Y.R."/>
            <person name="Lee S.E."/>
            <person name="Kim C.M."/>
            <person name="Kim S.Y."/>
            <person name="Shin E.K."/>
            <person name="Shin D.H."/>
            <person name="Chung S.S."/>
            <person name="Choy H.E."/>
            <person name="Progulske-Fox A."/>
            <person name="Hillman J.D."/>
            <person name="Handfield M."/>
            <person name="Rhee J.H."/>
        </authorList>
    </citation>
    <scope>NUCLEOTIDE SEQUENCE [LARGE SCALE GENOMIC DNA]</scope>
    <source>
        <strain evidence="2 3">CMCP6</strain>
    </source>
</reference>
<evidence type="ECO:0000313" key="2">
    <source>
        <dbReference type="EMBL" id="ADV91956.1"/>
    </source>
</evidence>
<dbReference type="KEGG" id="vvu:VV1_3242"/>
<feature type="chain" id="PRO_5018222928" description="Peptidase M12B domain-containing protein" evidence="1">
    <location>
        <begin position="23"/>
        <end position="261"/>
    </location>
</feature>